<dbReference type="GO" id="GO:0006888">
    <property type="term" value="P:endoplasmic reticulum to Golgi vesicle-mediated transport"/>
    <property type="evidence" value="ECO:0007669"/>
    <property type="project" value="TreeGrafter"/>
</dbReference>
<dbReference type="STRING" id="133383.A0A1R0GMM5"/>
<dbReference type="Pfam" id="PF04733">
    <property type="entry name" value="Coatomer_E"/>
    <property type="match status" value="1"/>
</dbReference>
<evidence type="ECO:0000256" key="7">
    <source>
        <dbReference type="ARBA" id="ARBA00022927"/>
    </source>
</evidence>
<keyword evidence="7 11" id="KW-0653">Protein transport</keyword>
<evidence type="ECO:0000256" key="2">
    <source>
        <dbReference type="ARBA" id="ARBA00004347"/>
    </source>
</evidence>
<dbReference type="GO" id="GO:0030126">
    <property type="term" value="C:COPI vesicle coat"/>
    <property type="evidence" value="ECO:0007669"/>
    <property type="project" value="TreeGrafter"/>
</dbReference>
<dbReference type="GO" id="GO:0005198">
    <property type="term" value="F:structural molecule activity"/>
    <property type="evidence" value="ECO:0007669"/>
    <property type="project" value="UniProtKB-UniRule"/>
</dbReference>
<keyword evidence="6 11" id="KW-0931">ER-Golgi transport</keyword>
<evidence type="ECO:0000256" key="5">
    <source>
        <dbReference type="ARBA" id="ARBA00022490"/>
    </source>
</evidence>
<dbReference type="OrthoDB" id="310217at2759"/>
<dbReference type="GO" id="GO:0000139">
    <property type="term" value="C:Golgi membrane"/>
    <property type="evidence" value="ECO:0007669"/>
    <property type="project" value="UniProtKB-SubCell"/>
</dbReference>
<sequence>MENNPALAECKNLLYLGAHQAAINKLNNLVKTSSGETQIEAKLLLIRAYLAQGKYNSASNECQNIRESAYGDLQAAATNLTLYLQARYQSGKTEMLPALVADCHRNLKENENSITNPIFVYLTSALLLHAGEYEEAMKLLALHPENIECFALMVQAYLAINRSDMAEQLCLRTKKLFEDSVIYQLCEAWTCCYSAAGAKADRAFYTFEELSLSSTGTSISLLVSQAVSKLHMGQYPEADGILLEALDKDNNNGNVLSNLAISSVLNDKDSYKNYVNQLREQNPHHPFIADIDEKASLFDSAAKVFE</sequence>
<evidence type="ECO:0000256" key="1">
    <source>
        <dbReference type="ARBA" id="ARBA00004255"/>
    </source>
</evidence>
<reference evidence="12 13" key="1">
    <citation type="journal article" date="2016" name="Mol. Biol. Evol.">
        <title>Genome-Wide Survey of Gut Fungi (Harpellales) Reveals the First Horizontally Transferred Ubiquitin Gene from a Mosquito Host.</title>
        <authorList>
            <person name="Wang Y."/>
            <person name="White M.M."/>
            <person name="Kvist S."/>
            <person name="Moncalvo J.M."/>
        </authorList>
    </citation>
    <scope>NUCLEOTIDE SEQUENCE [LARGE SCALE GENOMIC DNA]</scope>
    <source>
        <strain evidence="12 13">ALG-7-W6</strain>
    </source>
</reference>
<evidence type="ECO:0000256" key="11">
    <source>
        <dbReference type="PIRNR" id="PIRNR016478"/>
    </source>
</evidence>
<dbReference type="Proteomes" id="UP000187455">
    <property type="component" value="Unassembled WGS sequence"/>
</dbReference>
<dbReference type="GO" id="GO:0015031">
    <property type="term" value="P:protein transport"/>
    <property type="evidence" value="ECO:0007669"/>
    <property type="project" value="UniProtKB-UniRule"/>
</dbReference>
<evidence type="ECO:0000313" key="13">
    <source>
        <dbReference type="Proteomes" id="UP000187455"/>
    </source>
</evidence>
<gene>
    <name evidence="12" type="ORF">AYI68_g7839</name>
</gene>
<keyword evidence="13" id="KW-1185">Reference proteome</keyword>
<keyword evidence="9 11" id="KW-0472">Membrane</keyword>
<evidence type="ECO:0000256" key="9">
    <source>
        <dbReference type="ARBA" id="ARBA00023136"/>
    </source>
</evidence>
<evidence type="ECO:0000256" key="6">
    <source>
        <dbReference type="ARBA" id="ARBA00022892"/>
    </source>
</evidence>
<comment type="function">
    <text evidence="11">The coatomer is a cytosolic protein complex that binds to dilysine motifs and reversibly associates with Golgi non-clathrin-coated vesicles, which further mediate biosynthetic protein transport from the ER, via the Golgi up to the trans Golgi network. The coatomer complex is required for budding from Golgi membranes, and is essential for the retrograde Golgi-to-ER transport of dilysine-tagged proteins.</text>
</comment>
<evidence type="ECO:0000256" key="4">
    <source>
        <dbReference type="ARBA" id="ARBA00022448"/>
    </source>
</evidence>
<dbReference type="PANTHER" id="PTHR10805:SF0">
    <property type="entry name" value="COATOMER SUBUNIT EPSILON"/>
    <property type="match status" value="1"/>
</dbReference>
<evidence type="ECO:0000256" key="3">
    <source>
        <dbReference type="ARBA" id="ARBA00008827"/>
    </source>
</evidence>
<proteinExistence type="inferred from homology"/>
<keyword evidence="8 11" id="KW-0333">Golgi apparatus</keyword>
<dbReference type="EMBL" id="LSSL01007190">
    <property type="protein sequence ID" value="OLY78118.1"/>
    <property type="molecule type" value="Genomic_DNA"/>
</dbReference>
<dbReference type="SUPFAM" id="SSF48452">
    <property type="entry name" value="TPR-like"/>
    <property type="match status" value="1"/>
</dbReference>
<evidence type="ECO:0000313" key="12">
    <source>
        <dbReference type="EMBL" id="OLY78118.1"/>
    </source>
</evidence>
<comment type="similarity">
    <text evidence="3 11">Belongs to the COPE family.</text>
</comment>
<dbReference type="InterPro" id="IPR011990">
    <property type="entry name" value="TPR-like_helical_dom_sf"/>
</dbReference>
<accession>A0A1R0GMM5</accession>
<evidence type="ECO:0000256" key="10">
    <source>
        <dbReference type="ARBA" id="ARBA00023329"/>
    </source>
</evidence>
<evidence type="ECO:0000256" key="8">
    <source>
        <dbReference type="ARBA" id="ARBA00023034"/>
    </source>
</evidence>
<keyword evidence="4 11" id="KW-0813">Transport</keyword>
<comment type="caution">
    <text evidence="12">The sequence shown here is derived from an EMBL/GenBank/DDBJ whole genome shotgun (WGS) entry which is preliminary data.</text>
</comment>
<keyword evidence="5 11" id="KW-0963">Cytoplasm</keyword>
<protein>
    <recommendedName>
        <fullName evidence="11">Coatomer subunit epsilon</fullName>
    </recommendedName>
</protein>
<dbReference type="PANTHER" id="PTHR10805">
    <property type="entry name" value="COATOMER SUBUNIT EPSILON"/>
    <property type="match status" value="1"/>
</dbReference>
<dbReference type="Gene3D" id="1.25.40.10">
    <property type="entry name" value="Tetratricopeptide repeat domain"/>
    <property type="match status" value="1"/>
</dbReference>
<dbReference type="AlphaFoldDB" id="A0A1R0GMM5"/>
<dbReference type="PIRSF" id="PIRSF016478">
    <property type="entry name" value="Coatomer_esu"/>
    <property type="match status" value="1"/>
</dbReference>
<organism evidence="12 13">
    <name type="scientific">Smittium mucronatum</name>
    <dbReference type="NCBI Taxonomy" id="133383"/>
    <lineage>
        <taxon>Eukaryota</taxon>
        <taxon>Fungi</taxon>
        <taxon>Fungi incertae sedis</taxon>
        <taxon>Zoopagomycota</taxon>
        <taxon>Kickxellomycotina</taxon>
        <taxon>Harpellomycetes</taxon>
        <taxon>Harpellales</taxon>
        <taxon>Legeriomycetaceae</taxon>
        <taxon>Smittium</taxon>
    </lineage>
</organism>
<dbReference type="GO" id="GO:0006890">
    <property type="term" value="P:retrograde vesicle-mediated transport, Golgi to endoplasmic reticulum"/>
    <property type="evidence" value="ECO:0007669"/>
    <property type="project" value="UniProtKB-UniRule"/>
</dbReference>
<dbReference type="InterPro" id="IPR006822">
    <property type="entry name" value="Coatomer_esu"/>
</dbReference>
<dbReference type="GO" id="GO:0006891">
    <property type="term" value="P:intra-Golgi vesicle-mediated transport"/>
    <property type="evidence" value="ECO:0007669"/>
    <property type="project" value="TreeGrafter"/>
</dbReference>
<name>A0A1R0GMM5_9FUNG</name>
<keyword evidence="10 11" id="KW-0968">Cytoplasmic vesicle</keyword>
<comment type="subcellular location">
    <subcellularLocation>
        <location evidence="2">Cytoplasmic vesicle</location>
        <location evidence="2">COPI-coated vesicle membrane</location>
        <topology evidence="2">Peripheral membrane protein</topology>
        <orientation evidence="2">Cytoplasmic side</orientation>
    </subcellularLocation>
    <subcellularLocation>
        <location evidence="1">Golgi apparatus membrane</location>
        <topology evidence="1">Peripheral membrane protein</topology>
        <orientation evidence="1">Cytoplasmic side</orientation>
    </subcellularLocation>
</comment>